<evidence type="ECO:0000256" key="3">
    <source>
        <dbReference type="ARBA" id="ARBA00022989"/>
    </source>
</evidence>
<evidence type="ECO:0000256" key="6">
    <source>
        <dbReference type="ARBA" id="ARBA00023170"/>
    </source>
</evidence>
<keyword evidence="2 9" id="KW-0812">Transmembrane</keyword>
<dbReference type="Proteomes" id="UP000516260">
    <property type="component" value="Chromosome 19"/>
</dbReference>
<reference evidence="11 12" key="1">
    <citation type="submission" date="2019-04" db="EMBL/GenBank/DDBJ databases">
        <title>The sequence and de novo assembly of Takifugu bimaculatus genome using PacBio and Hi-C technologies.</title>
        <authorList>
            <person name="Xu P."/>
            <person name="Liu B."/>
            <person name="Zhou Z."/>
        </authorList>
    </citation>
    <scope>NUCLEOTIDE SEQUENCE [LARGE SCALE GENOMIC DNA]</scope>
    <source>
        <strain evidence="11">TB-2018</strain>
        <tissue evidence="11">Muscle</tissue>
    </source>
</reference>
<name>A0A4Z2BU16_9TELE</name>
<evidence type="ECO:0000313" key="12">
    <source>
        <dbReference type="Proteomes" id="UP000516260"/>
    </source>
</evidence>
<comment type="subcellular location">
    <subcellularLocation>
        <location evidence="1">Membrane</location>
        <topology evidence="1">Multi-pass membrane protein</topology>
    </subcellularLocation>
</comment>
<evidence type="ECO:0000256" key="1">
    <source>
        <dbReference type="ARBA" id="ARBA00004141"/>
    </source>
</evidence>
<feature type="region of interest" description="Disordered" evidence="8">
    <location>
        <begin position="362"/>
        <end position="394"/>
    </location>
</feature>
<evidence type="ECO:0000259" key="10">
    <source>
        <dbReference type="PROSITE" id="PS50262"/>
    </source>
</evidence>
<dbReference type="GO" id="GO:0016020">
    <property type="term" value="C:membrane"/>
    <property type="evidence" value="ECO:0007669"/>
    <property type="project" value="UniProtKB-SubCell"/>
</dbReference>
<dbReference type="GO" id="GO:0004930">
    <property type="term" value="F:G protein-coupled receptor activity"/>
    <property type="evidence" value="ECO:0007669"/>
    <property type="project" value="UniProtKB-KW"/>
</dbReference>
<sequence length="498" mass="55657">MNCCGDNRTVSAFTSKLTPAADVCVGLTILTVVLLSVLGNGLVLVICYHRRTKLVGSELLCVNLAAVDFLCCICFYPLSILSSFRHAWVGESATCVYYGFGCFVFGLCSMFTITAISVLRYLKTCYSLVYGEVARGPGGGFGCSGLSQRDSLSAAVWMKGANIWIVCCCIWLVATVWSSFPLFGWGEYVPEPYGLSCTVAWRGYHTSTKDAFYVICSFTCFTLIPVLLIVVSQCQIISRVSRFSYRLSARGICNNLQSTEKRLSMMFFCISLGFVIAWAPYTVVSFLFIFHKGNHYMAPGGFVFAALFAKSSHIYNPFIYFYFNKTFQKEFRHLFFNLWHKRGGNRVGIRFTVGQENAHPIDIQFQERDSPRKKTSVSQDRSQNRSRSKDEAEDGGIKPVYTCWDFTLDNTRLIMENKPPEDPESALNDDASPVFRSGSFSAAASHSLTQHKLYDSGDTKPQIITTGPCEKCSRGLTQPLLSSESIFNSGYYSHKYAQ</sequence>
<evidence type="ECO:0000256" key="2">
    <source>
        <dbReference type="ARBA" id="ARBA00022692"/>
    </source>
</evidence>
<feature type="transmembrane region" description="Helical" evidence="9">
    <location>
        <begin position="161"/>
        <end position="180"/>
    </location>
</feature>
<dbReference type="PROSITE" id="PS50262">
    <property type="entry name" value="G_PROTEIN_RECEP_F1_2"/>
    <property type="match status" value="1"/>
</dbReference>
<dbReference type="EMBL" id="SWLE01000011">
    <property type="protein sequence ID" value="TNM94830.1"/>
    <property type="molecule type" value="Genomic_DNA"/>
</dbReference>
<gene>
    <name evidence="11" type="ORF">fugu_017589</name>
</gene>
<dbReference type="Gene3D" id="1.20.1070.10">
    <property type="entry name" value="Rhodopsin 7-helix transmembrane proteins"/>
    <property type="match status" value="1"/>
</dbReference>
<dbReference type="PANTHER" id="PTHR24240">
    <property type="entry name" value="OPSIN"/>
    <property type="match status" value="1"/>
</dbReference>
<comment type="caution">
    <text evidence="11">The sequence shown here is derived from an EMBL/GenBank/DDBJ whole genome shotgun (WGS) entry which is preliminary data.</text>
</comment>
<feature type="domain" description="G-protein coupled receptors family 1 profile" evidence="10">
    <location>
        <begin position="39"/>
        <end position="320"/>
    </location>
</feature>
<feature type="transmembrane region" description="Helical" evidence="9">
    <location>
        <begin position="265"/>
        <end position="290"/>
    </location>
</feature>
<evidence type="ECO:0000256" key="5">
    <source>
        <dbReference type="ARBA" id="ARBA00023136"/>
    </source>
</evidence>
<dbReference type="InterPro" id="IPR050125">
    <property type="entry name" value="GPCR_opsins"/>
</dbReference>
<organism evidence="11 12">
    <name type="scientific">Takifugu bimaculatus</name>
    <dbReference type="NCBI Taxonomy" id="433685"/>
    <lineage>
        <taxon>Eukaryota</taxon>
        <taxon>Metazoa</taxon>
        <taxon>Chordata</taxon>
        <taxon>Craniata</taxon>
        <taxon>Vertebrata</taxon>
        <taxon>Euteleostomi</taxon>
        <taxon>Actinopterygii</taxon>
        <taxon>Neopterygii</taxon>
        <taxon>Teleostei</taxon>
        <taxon>Neoteleostei</taxon>
        <taxon>Acanthomorphata</taxon>
        <taxon>Eupercaria</taxon>
        <taxon>Tetraodontiformes</taxon>
        <taxon>Tetradontoidea</taxon>
        <taxon>Tetraodontidae</taxon>
        <taxon>Takifugu</taxon>
    </lineage>
</organism>
<keyword evidence="5 9" id="KW-0472">Membrane</keyword>
<keyword evidence="7" id="KW-0807">Transducer</keyword>
<keyword evidence="4" id="KW-0297">G-protein coupled receptor</keyword>
<feature type="transmembrane region" description="Helical" evidence="9">
    <location>
        <begin position="60"/>
        <end position="84"/>
    </location>
</feature>
<dbReference type="PRINTS" id="PR00237">
    <property type="entry name" value="GPCRRHODOPSN"/>
</dbReference>
<dbReference type="AlphaFoldDB" id="A0A4Z2BU16"/>
<dbReference type="InterPro" id="IPR000276">
    <property type="entry name" value="GPCR_Rhodpsn"/>
</dbReference>
<proteinExistence type="predicted"/>
<evidence type="ECO:0000256" key="9">
    <source>
        <dbReference type="SAM" id="Phobius"/>
    </source>
</evidence>
<dbReference type="Pfam" id="PF00001">
    <property type="entry name" value="7tm_1"/>
    <property type="match status" value="2"/>
</dbReference>
<evidence type="ECO:0000256" key="4">
    <source>
        <dbReference type="ARBA" id="ARBA00023040"/>
    </source>
</evidence>
<feature type="transmembrane region" description="Helical" evidence="9">
    <location>
        <begin position="211"/>
        <end position="232"/>
    </location>
</feature>
<evidence type="ECO:0000256" key="7">
    <source>
        <dbReference type="ARBA" id="ARBA00023224"/>
    </source>
</evidence>
<protein>
    <recommendedName>
        <fullName evidence="10">G-protein coupled receptors family 1 profile domain-containing protein</fullName>
    </recommendedName>
</protein>
<evidence type="ECO:0000313" key="11">
    <source>
        <dbReference type="EMBL" id="TNM94830.1"/>
    </source>
</evidence>
<keyword evidence="6" id="KW-0675">Receptor</keyword>
<dbReference type="SUPFAM" id="SSF81321">
    <property type="entry name" value="Family A G protein-coupled receptor-like"/>
    <property type="match status" value="1"/>
</dbReference>
<keyword evidence="12" id="KW-1185">Reference proteome</keyword>
<evidence type="ECO:0000256" key="8">
    <source>
        <dbReference type="SAM" id="MobiDB-lite"/>
    </source>
</evidence>
<feature type="transmembrane region" description="Helical" evidence="9">
    <location>
        <begin position="302"/>
        <end position="323"/>
    </location>
</feature>
<feature type="transmembrane region" description="Helical" evidence="9">
    <location>
        <begin position="96"/>
        <end position="119"/>
    </location>
</feature>
<keyword evidence="3 9" id="KW-1133">Transmembrane helix</keyword>
<accession>A0A4Z2BU16</accession>
<dbReference type="InterPro" id="IPR017452">
    <property type="entry name" value="GPCR_Rhodpsn_7TM"/>
</dbReference>
<feature type="transmembrane region" description="Helical" evidence="9">
    <location>
        <begin position="25"/>
        <end position="48"/>
    </location>
</feature>